<organism evidence="2 3">
    <name type="scientific">Yinghuangia soli</name>
    <dbReference type="NCBI Taxonomy" id="2908204"/>
    <lineage>
        <taxon>Bacteria</taxon>
        <taxon>Bacillati</taxon>
        <taxon>Actinomycetota</taxon>
        <taxon>Actinomycetes</taxon>
        <taxon>Kitasatosporales</taxon>
        <taxon>Streptomycetaceae</taxon>
        <taxon>Yinghuangia</taxon>
    </lineage>
</organism>
<dbReference type="Proteomes" id="UP001165378">
    <property type="component" value="Unassembled WGS sequence"/>
</dbReference>
<feature type="region of interest" description="Disordered" evidence="1">
    <location>
        <begin position="40"/>
        <end position="63"/>
    </location>
</feature>
<evidence type="ECO:0000313" key="3">
    <source>
        <dbReference type="Proteomes" id="UP001165378"/>
    </source>
</evidence>
<evidence type="ECO:0000313" key="2">
    <source>
        <dbReference type="EMBL" id="MCF2527336.1"/>
    </source>
</evidence>
<dbReference type="RefSeq" id="WP_235051472.1">
    <property type="nucleotide sequence ID" value="NZ_JAKFHA010000003.1"/>
</dbReference>
<name>A0AA41PX61_9ACTN</name>
<dbReference type="AlphaFoldDB" id="A0AA41PX61"/>
<evidence type="ECO:0000256" key="1">
    <source>
        <dbReference type="SAM" id="MobiDB-lite"/>
    </source>
</evidence>
<dbReference type="EMBL" id="JAKFHA010000003">
    <property type="protein sequence ID" value="MCF2527336.1"/>
    <property type="molecule type" value="Genomic_DNA"/>
</dbReference>
<comment type="caution">
    <text evidence="2">The sequence shown here is derived from an EMBL/GenBank/DDBJ whole genome shotgun (WGS) entry which is preliminary data.</text>
</comment>
<keyword evidence="3" id="KW-1185">Reference proteome</keyword>
<reference evidence="2" key="1">
    <citation type="submission" date="2022-01" db="EMBL/GenBank/DDBJ databases">
        <title>Genome-Based Taxonomic Classification of the Phylum Actinobacteria.</title>
        <authorList>
            <person name="Gao Y."/>
        </authorList>
    </citation>
    <scope>NUCLEOTIDE SEQUENCE</scope>
    <source>
        <strain evidence="2">KLBMP 8922</strain>
    </source>
</reference>
<accession>A0AA41PX61</accession>
<protein>
    <submittedName>
        <fullName evidence="2">Uncharacterized protein</fullName>
    </submittedName>
</protein>
<sequence>MLQYELFQSRQQELHREAEHERLVLRALRSRREARRMAKAAAAAAAAEPTNTGWKAGDFRPAA</sequence>
<proteinExistence type="predicted"/>
<gene>
    <name evidence="2" type="ORF">LZ495_08945</name>
</gene>